<dbReference type="EMBL" id="MPIN01000023">
    <property type="protein sequence ID" value="OJH34068.1"/>
    <property type="molecule type" value="Genomic_DNA"/>
</dbReference>
<evidence type="ECO:0000256" key="2">
    <source>
        <dbReference type="SAM" id="SignalP"/>
    </source>
</evidence>
<feature type="region of interest" description="Disordered" evidence="1">
    <location>
        <begin position="23"/>
        <end position="94"/>
    </location>
</feature>
<name>A0A1L9AVN1_9BACT</name>
<dbReference type="RefSeq" id="WP_071904906.1">
    <property type="nucleotide sequence ID" value="NZ_MPIN01000023.1"/>
</dbReference>
<feature type="chain" id="PRO_5012769858" description="Erp protein" evidence="2">
    <location>
        <begin position="26"/>
        <end position="94"/>
    </location>
</feature>
<gene>
    <name evidence="3" type="ORF">BON30_45515</name>
</gene>
<dbReference type="Proteomes" id="UP000182229">
    <property type="component" value="Unassembled WGS sequence"/>
</dbReference>
<keyword evidence="2" id="KW-0732">Signal</keyword>
<dbReference type="PROSITE" id="PS51257">
    <property type="entry name" value="PROKAR_LIPOPROTEIN"/>
    <property type="match status" value="1"/>
</dbReference>
<dbReference type="AlphaFoldDB" id="A0A1L9AVN1"/>
<reference evidence="3 4" key="2">
    <citation type="submission" date="2016-12" db="EMBL/GenBank/DDBJ databases">
        <title>Draft Genome Sequence of Cystobacter ferrugineus Strain Cbfe23.</title>
        <authorList>
            <person name="Akbar S."/>
            <person name="Dowd S.E."/>
            <person name="Stevens D.C."/>
        </authorList>
    </citation>
    <scope>NUCLEOTIDE SEQUENCE [LARGE SCALE GENOMIC DNA]</scope>
    <source>
        <strain evidence="3 4">Cbfe23</strain>
    </source>
</reference>
<accession>A0A1L9AVN1</accession>
<evidence type="ECO:0000313" key="4">
    <source>
        <dbReference type="Proteomes" id="UP000182229"/>
    </source>
</evidence>
<organism evidence="3 4">
    <name type="scientific">Cystobacter ferrugineus</name>
    <dbReference type="NCBI Taxonomy" id="83449"/>
    <lineage>
        <taxon>Bacteria</taxon>
        <taxon>Pseudomonadati</taxon>
        <taxon>Myxococcota</taxon>
        <taxon>Myxococcia</taxon>
        <taxon>Myxococcales</taxon>
        <taxon>Cystobacterineae</taxon>
        <taxon>Archangiaceae</taxon>
        <taxon>Cystobacter</taxon>
    </lineage>
</organism>
<protein>
    <recommendedName>
        <fullName evidence="5">Erp protein</fullName>
    </recommendedName>
</protein>
<evidence type="ECO:0000256" key="1">
    <source>
        <dbReference type="SAM" id="MobiDB-lite"/>
    </source>
</evidence>
<evidence type="ECO:0008006" key="5">
    <source>
        <dbReference type="Google" id="ProtNLM"/>
    </source>
</evidence>
<feature type="signal peptide" evidence="2">
    <location>
        <begin position="1"/>
        <end position="25"/>
    </location>
</feature>
<evidence type="ECO:0000313" key="3">
    <source>
        <dbReference type="EMBL" id="OJH34068.1"/>
    </source>
</evidence>
<reference evidence="4" key="1">
    <citation type="submission" date="2016-11" db="EMBL/GenBank/DDBJ databases">
        <authorList>
            <person name="Shukria A."/>
            <person name="Stevens D.C."/>
        </authorList>
    </citation>
    <scope>NUCLEOTIDE SEQUENCE [LARGE SCALE GENOMIC DNA]</scope>
    <source>
        <strain evidence="4">Cbfe23</strain>
    </source>
</reference>
<keyword evidence="4" id="KW-1185">Reference proteome</keyword>
<sequence>MTKTKLLLAGLLTGAVALGSGCATTATRDTEPPTPTSTPGIGGSGLDPNPDRNIPNAPNGIDGDPLSNPGTPAAPANAPNPDGAVDSGESLPQR</sequence>
<proteinExistence type="predicted"/>
<comment type="caution">
    <text evidence="3">The sequence shown here is derived from an EMBL/GenBank/DDBJ whole genome shotgun (WGS) entry which is preliminary data.</text>
</comment>